<dbReference type="InterPro" id="IPR000595">
    <property type="entry name" value="cNMP-bd_dom"/>
</dbReference>
<dbReference type="PANTHER" id="PTHR24567:SF75">
    <property type="entry name" value="FUMARATE AND NITRATE REDUCTION REGULATORY PROTEIN"/>
    <property type="match status" value="1"/>
</dbReference>
<dbReference type="PRINTS" id="PR00034">
    <property type="entry name" value="HTHCRP"/>
</dbReference>
<keyword evidence="7" id="KW-1185">Reference proteome</keyword>
<proteinExistence type="predicted"/>
<protein>
    <submittedName>
        <fullName evidence="6">Helix-turn-helix domain-containing protein</fullName>
    </submittedName>
</protein>
<dbReference type="PROSITE" id="PS50042">
    <property type="entry name" value="CNMP_BINDING_3"/>
    <property type="match status" value="1"/>
</dbReference>
<keyword evidence="1" id="KW-0805">Transcription regulation</keyword>
<dbReference type="RefSeq" id="WP_343897820.1">
    <property type="nucleotide sequence ID" value="NZ_BAAAFZ010000092.1"/>
</dbReference>
<dbReference type="InterPro" id="IPR036390">
    <property type="entry name" value="WH_DNA-bd_sf"/>
</dbReference>
<dbReference type="InterPro" id="IPR018490">
    <property type="entry name" value="cNMP-bd_dom_sf"/>
</dbReference>
<dbReference type="SMART" id="SM00100">
    <property type="entry name" value="cNMP"/>
    <property type="match status" value="1"/>
</dbReference>
<dbReference type="InterPro" id="IPR012318">
    <property type="entry name" value="HTH_CRP"/>
</dbReference>
<keyword evidence="2" id="KW-0238">DNA-binding</keyword>
<evidence type="ECO:0000256" key="3">
    <source>
        <dbReference type="ARBA" id="ARBA00023163"/>
    </source>
</evidence>
<dbReference type="CDD" id="cd00038">
    <property type="entry name" value="CAP_ED"/>
    <property type="match status" value="1"/>
</dbReference>
<feature type="domain" description="Cyclic nucleotide-binding" evidence="4">
    <location>
        <begin position="49"/>
        <end position="97"/>
    </location>
</feature>
<comment type="caution">
    <text evidence="6">The sequence shown here is derived from an EMBL/GenBank/DDBJ whole genome shotgun (WGS) entry which is preliminary data.</text>
</comment>
<dbReference type="InterPro" id="IPR050397">
    <property type="entry name" value="Env_Response_Regulators"/>
</dbReference>
<dbReference type="Gene3D" id="1.10.10.10">
    <property type="entry name" value="Winged helix-like DNA-binding domain superfamily/Winged helix DNA-binding domain"/>
    <property type="match status" value="1"/>
</dbReference>
<reference evidence="6 7" key="1">
    <citation type="journal article" date="2019" name="Int. J. Syst. Evol. Microbiol.">
        <title>The Global Catalogue of Microorganisms (GCM) 10K type strain sequencing project: providing services to taxonomists for standard genome sequencing and annotation.</title>
        <authorList>
            <consortium name="The Broad Institute Genomics Platform"/>
            <consortium name="The Broad Institute Genome Sequencing Center for Infectious Disease"/>
            <person name="Wu L."/>
            <person name="Ma J."/>
        </authorList>
    </citation>
    <scope>NUCLEOTIDE SEQUENCE [LARGE SCALE GENOMIC DNA]</scope>
    <source>
        <strain evidence="6 7">JCM 9933</strain>
    </source>
</reference>
<dbReference type="Pfam" id="PF00027">
    <property type="entry name" value="cNMP_binding"/>
    <property type="match status" value="1"/>
</dbReference>
<evidence type="ECO:0000259" key="5">
    <source>
        <dbReference type="PROSITE" id="PS51063"/>
    </source>
</evidence>
<dbReference type="InterPro" id="IPR014710">
    <property type="entry name" value="RmlC-like_jellyroll"/>
</dbReference>
<sequence>MQAQAGTTAAIAAAVFKGRADRAAPPTPARPAAASPFDALEQFGTRRAFRRGQEVYAAGDPADRCYRVLSGGVRAVGLDEEGRRHVAEFFLPGDLFGLEAADARHLSAEAVADTVLVWYPRRAVEAMAERHGALGRRLREVALQGLRRAHETMFLLGRKAAGERVAAFLLEMAERAPADPCRADGARVALPMTRADIADHLGLTIETVSRNMARLCRDGTIAATKRGVEIRDRRALRGFGAGTAKH</sequence>
<name>A0ABN1G3V9_9PROT</name>
<gene>
    <name evidence="6" type="ORF">GCM10009416_46480</name>
</gene>
<dbReference type="Proteomes" id="UP001501588">
    <property type="component" value="Unassembled WGS sequence"/>
</dbReference>
<evidence type="ECO:0000256" key="2">
    <source>
        <dbReference type="ARBA" id="ARBA00023125"/>
    </source>
</evidence>
<dbReference type="EMBL" id="BAAAFZ010000092">
    <property type="protein sequence ID" value="GAA0603581.1"/>
    <property type="molecule type" value="Genomic_DNA"/>
</dbReference>
<dbReference type="SMART" id="SM00419">
    <property type="entry name" value="HTH_CRP"/>
    <property type="match status" value="1"/>
</dbReference>
<dbReference type="CDD" id="cd00092">
    <property type="entry name" value="HTH_CRP"/>
    <property type="match status" value="1"/>
</dbReference>
<dbReference type="SUPFAM" id="SSF51206">
    <property type="entry name" value="cAMP-binding domain-like"/>
    <property type="match status" value="1"/>
</dbReference>
<evidence type="ECO:0000256" key="1">
    <source>
        <dbReference type="ARBA" id="ARBA00023015"/>
    </source>
</evidence>
<dbReference type="PANTHER" id="PTHR24567">
    <property type="entry name" value="CRP FAMILY TRANSCRIPTIONAL REGULATORY PROTEIN"/>
    <property type="match status" value="1"/>
</dbReference>
<dbReference type="PROSITE" id="PS51063">
    <property type="entry name" value="HTH_CRP_2"/>
    <property type="match status" value="1"/>
</dbReference>
<accession>A0ABN1G3V9</accession>
<dbReference type="InterPro" id="IPR036388">
    <property type="entry name" value="WH-like_DNA-bd_sf"/>
</dbReference>
<dbReference type="Pfam" id="PF13545">
    <property type="entry name" value="HTH_Crp_2"/>
    <property type="match status" value="1"/>
</dbReference>
<evidence type="ECO:0000313" key="7">
    <source>
        <dbReference type="Proteomes" id="UP001501588"/>
    </source>
</evidence>
<organism evidence="6 7">
    <name type="scientific">Craurococcus roseus</name>
    <dbReference type="NCBI Taxonomy" id="77585"/>
    <lineage>
        <taxon>Bacteria</taxon>
        <taxon>Pseudomonadati</taxon>
        <taxon>Pseudomonadota</taxon>
        <taxon>Alphaproteobacteria</taxon>
        <taxon>Acetobacterales</taxon>
        <taxon>Acetobacteraceae</taxon>
        <taxon>Craurococcus</taxon>
    </lineage>
</organism>
<evidence type="ECO:0000259" key="4">
    <source>
        <dbReference type="PROSITE" id="PS50042"/>
    </source>
</evidence>
<dbReference type="Gene3D" id="2.60.120.10">
    <property type="entry name" value="Jelly Rolls"/>
    <property type="match status" value="1"/>
</dbReference>
<feature type="domain" description="HTH crp-type" evidence="5">
    <location>
        <begin position="159"/>
        <end position="234"/>
    </location>
</feature>
<dbReference type="SUPFAM" id="SSF46785">
    <property type="entry name" value="Winged helix' DNA-binding domain"/>
    <property type="match status" value="1"/>
</dbReference>
<keyword evidence="3" id="KW-0804">Transcription</keyword>
<evidence type="ECO:0000313" key="6">
    <source>
        <dbReference type="EMBL" id="GAA0603581.1"/>
    </source>
</evidence>